<dbReference type="Pfam" id="PF22036">
    <property type="entry name" value="MoaF_like"/>
    <property type="match status" value="1"/>
</dbReference>
<gene>
    <name evidence="3" type="ORF">SanaruYs_34220</name>
</gene>
<dbReference type="InterPro" id="IPR053892">
    <property type="entry name" value="MoaF-like"/>
</dbReference>
<comment type="caution">
    <text evidence="3">The sequence shown here is derived from an EMBL/GenBank/DDBJ whole genome shotgun (WGS) entry which is preliminary data.</text>
</comment>
<evidence type="ECO:0000313" key="4">
    <source>
        <dbReference type="Proteomes" id="UP000288227"/>
    </source>
</evidence>
<evidence type="ECO:0000259" key="1">
    <source>
        <dbReference type="Pfam" id="PF12680"/>
    </source>
</evidence>
<dbReference type="RefSeq" id="WP_127123835.1">
    <property type="nucleotide sequence ID" value="NZ_BHXQ01000007.1"/>
</dbReference>
<sequence length="240" mass="27848">MSDLKNKKLLQDIFAELSKGNDSLFIETMADEMKWIWMGSGQWSKTFNGKSEVLGELWTAIRQTLKPPYKVFANNFIAEGNYVTVEAVGQNSTPDGKIYQNKYCWICKIIDGKIYELREYMDTDLVTKTFTEKYVKIIGEKFRVDFGMAKAILYFQSETSMQFTITEKDGKPYEEVETVEIELTEIRPNLYITTWKERNQNTVTQIQDFNKGIVYSNWTLPSGEFINEKGSILSIDKDTE</sequence>
<feature type="domain" description="SnoaL-like" evidence="1">
    <location>
        <begin position="11"/>
        <end position="116"/>
    </location>
</feature>
<protein>
    <submittedName>
        <fullName evidence="3">Uncharacterized protein</fullName>
    </submittedName>
</protein>
<keyword evidence="4" id="KW-1185">Reference proteome</keyword>
<reference evidence="3 4" key="1">
    <citation type="submission" date="2018-11" db="EMBL/GenBank/DDBJ databases">
        <title>Chryseotalea sanarue gen. nov., sp., nov., a member of the family Cytophagaceae, isolated from a brackish lake in Hamamatsu Japan.</title>
        <authorList>
            <person name="Maejima Y."/>
            <person name="Iino T."/>
            <person name="Muraguchi Y."/>
            <person name="Fukuda K."/>
            <person name="Ohkuma M."/>
            <person name="Moriuchi R."/>
            <person name="Dohra H."/>
            <person name="Kimbara K."/>
            <person name="Shintani M."/>
        </authorList>
    </citation>
    <scope>NUCLEOTIDE SEQUENCE [LARGE SCALE GENOMIC DNA]</scope>
    <source>
        <strain evidence="3 4">Ys</strain>
    </source>
</reference>
<dbReference type="Pfam" id="PF12680">
    <property type="entry name" value="SnoaL_2"/>
    <property type="match status" value="1"/>
</dbReference>
<dbReference type="Gene3D" id="2.40.128.20">
    <property type="match status" value="1"/>
</dbReference>
<feature type="domain" description="MoaF-like" evidence="2">
    <location>
        <begin position="138"/>
        <end position="232"/>
    </location>
</feature>
<evidence type="ECO:0000313" key="3">
    <source>
        <dbReference type="EMBL" id="GCC53179.1"/>
    </source>
</evidence>
<dbReference type="Proteomes" id="UP000288227">
    <property type="component" value="Unassembled WGS sequence"/>
</dbReference>
<accession>A0A401UE58</accession>
<dbReference type="PANTHER" id="PTHR41252:SF1">
    <property type="entry name" value="BLR2505 PROTEIN"/>
    <property type="match status" value="1"/>
</dbReference>
<dbReference type="SUPFAM" id="SSF54427">
    <property type="entry name" value="NTF2-like"/>
    <property type="match status" value="1"/>
</dbReference>
<dbReference type="InterPro" id="IPR032710">
    <property type="entry name" value="NTF2-like_dom_sf"/>
</dbReference>
<evidence type="ECO:0000259" key="2">
    <source>
        <dbReference type="Pfam" id="PF22036"/>
    </source>
</evidence>
<dbReference type="Gene3D" id="3.10.450.50">
    <property type="match status" value="1"/>
</dbReference>
<dbReference type="PANTHER" id="PTHR41252">
    <property type="entry name" value="BLR2505 PROTEIN"/>
    <property type="match status" value="1"/>
</dbReference>
<dbReference type="EMBL" id="BHXQ01000007">
    <property type="protein sequence ID" value="GCC53179.1"/>
    <property type="molecule type" value="Genomic_DNA"/>
</dbReference>
<proteinExistence type="predicted"/>
<name>A0A401UE58_9BACT</name>
<dbReference type="AlphaFoldDB" id="A0A401UE58"/>
<dbReference type="InterPro" id="IPR037401">
    <property type="entry name" value="SnoaL-like"/>
</dbReference>
<dbReference type="InterPro" id="IPR012674">
    <property type="entry name" value="Calycin"/>
</dbReference>
<organism evidence="3 4">
    <name type="scientific">Chryseotalea sanaruensis</name>
    <dbReference type="NCBI Taxonomy" id="2482724"/>
    <lineage>
        <taxon>Bacteria</taxon>
        <taxon>Pseudomonadati</taxon>
        <taxon>Bacteroidota</taxon>
        <taxon>Cytophagia</taxon>
        <taxon>Cytophagales</taxon>
        <taxon>Chryseotaleaceae</taxon>
        <taxon>Chryseotalea</taxon>
    </lineage>
</organism>
<dbReference type="OrthoDB" id="6657864at2"/>